<comment type="caution">
    <text evidence="3">The sequence shown here is derived from an EMBL/GenBank/DDBJ whole genome shotgun (WGS) entry which is preliminary data.</text>
</comment>
<dbReference type="Pfam" id="PF14502">
    <property type="entry name" value="HTH_41"/>
    <property type="match status" value="1"/>
</dbReference>
<proteinExistence type="predicted"/>
<evidence type="ECO:0000313" key="3">
    <source>
        <dbReference type="EMBL" id="NYV27830.1"/>
    </source>
</evidence>
<dbReference type="Gene3D" id="3.40.190.10">
    <property type="entry name" value="Periplasmic binding protein-like II"/>
    <property type="match status" value="2"/>
</dbReference>
<feature type="domain" description="Uncharacterised protein YhfZ C-terminal" evidence="2">
    <location>
        <begin position="78"/>
        <end position="301"/>
    </location>
</feature>
<dbReference type="InterPro" id="IPR041444">
    <property type="entry name" value="HTH_41"/>
</dbReference>
<dbReference type="Proteomes" id="UP000526184">
    <property type="component" value="Unassembled WGS sequence"/>
</dbReference>
<name>A0A7Z0TAA8_9FUSO</name>
<dbReference type="SUPFAM" id="SSF53850">
    <property type="entry name" value="Periplasmic binding protein-like II"/>
    <property type="match status" value="1"/>
</dbReference>
<evidence type="ECO:0008006" key="5">
    <source>
        <dbReference type="Google" id="ProtNLM"/>
    </source>
</evidence>
<keyword evidence="4" id="KW-1185">Reference proteome</keyword>
<protein>
    <recommendedName>
        <fullName evidence="5">HTH gntR-type domain-containing protein</fullName>
    </recommendedName>
</protein>
<sequence length="301" mass="34198">MNRIRVLNKVDIGMIKIARDLLMLEIGDRVKSTKEYKDEFNLSVGTVHKAFEELELSGAIKLQKKGAFGKVITYKSQELLIQKAELKHIVGVMPLPYTKRYEGLATAIKELFIKKGISFYFAYMQGSRIRTKMLKEGVYDFAIMSRLAYSAQAIEGVKKVLGFGPNSYVSDHVLLSLKGNELGNRIGIDKNSEDQYYFSTQYFKDKECEFVEINSDNIIKNLRDGIIDKAILSIDELEENLVSDINVEKIDIVDKNNANEAVIVIKTGNELIESLVNDILDVESIINIQKKVLNKEIVPRY</sequence>
<dbReference type="Pfam" id="PF14503">
    <property type="entry name" value="YhfZ_C"/>
    <property type="match status" value="1"/>
</dbReference>
<dbReference type="EMBL" id="JABMKT010000013">
    <property type="protein sequence ID" value="NYV27830.1"/>
    <property type="molecule type" value="Genomic_DNA"/>
</dbReference>
<reference evidence="3 4" key="1">
    <citation type="submission" date="2020-05" db="EMBL/GenBank/DDBJ databases">
        <title>Streptobacillus felis strain LHL191014123.</title>
        <authorList>
            <person name="Fawzy A."/>
            <person name="Rau J."/>
            <person name="Risse K."/>
            <person name="Schauerte N."/>
            <person name="Geiger C."/>
            <person name="Blom J."/>
            <person name="Imirzalioglu C."/>
            <person name="Falgenhauer J."/>
            <person name="Bach A."/>
            <person name="Herden C."/>
            <person name="Eisenberg T."/>
        </authorList>
    </citation>
    <scope>NUCLEOTIDE SEQUENCE [LARGE SCALE GENOMIC DNA]</scope>
    <source>
        <strain evidence="3 4">LHL191014123</strain>
    </source>
</reference>
<dbReference type="NCBIfam" id="NF041241">
    <property type="entry name" value="YhfZ_full"/>
    <property type="match status" value="1"/>
</dbReference>
<evidence type="ECO:0000259" key="2">
    <source>
        <dbReference type="Pfam" id="PF14503"/>
    </source>
</evidence>
<dbReference type="AlphaFoldDB" id="A0A7Z0TAA8"/>
<feature type="domain" description="YhfZ helix-turn-helix" evidence="1">
    <location>
        <begin position="26"/>
        <end position="70"/>
    </location>
</feature>
<accession>A0A7Z0TAA8</accession>
<gene>
    <name evidence="3" type="ORF">HP397_03200</name>
</gene>
<evidence type="ECO:0000259" key="1">
    <source>
        <dbReference type="Pfam" id="PF14502"/>
    </source>
</evidence>
<dbReference type="InterPro" id="IPR032791">
    <property type="entry name" value="YhfZ_C"/>
</dbReference>
<dbReference type="RefSeq" id="WP_180135851.1">
    <property type="nucleotide sequence ID" value="NZ_JABMKT010000013.1"/>
</dbReference>
<organism evidence="3 4">
    <name type="scientific">Streptobacillus felis</name>
    <dbReference type="NCBI Taxonomy" id="1384509"/>
    <lineage>
        <taxon>Bacteria</taxon>
        <taxon>Fusobacteriati</taxon>
        <taxon>Fusobacteriota</taxon>
        <taxon>Fusobacteriia</taxon>
        <taxon>Fusobacteriales</taxon>
        <taxon>Leptotrichiaceae</taxon>
        <taxon>Streptobacillus</taxon>
    </lineage>
</organism>
<evidence type="ECO:0000313" key="4">
    <source>
        <dbReference type="Proteomes" id="UP000526184"/>
    </source>
</evidence>